<evidence type="ECO:0000313" key="2">
    <source>
        <dbReference type="Proteomes" id="UP001183881"/>
    </source>
</evidence>
<sequence>MDLALKTLEREFRSEPGSFLLGLRSDLVWDRGAFSKLEKAMRTVCEHLQDAEELPRWLAEGYYHVVTDVPSWTAHPNFPRPEPEEYYNACIERLADLADWFFRGDHAYMEPHTWSEL</sequence>
<accession>A0ABU2PTA4</accession>
<name>A0ABU2PTA4_9ACTN</name>
<dbReference type="EMBL" id="JAVRFA010000010">
    <property type="protein sequence ID" value="MDT0395391.1"/>
    <property type="molecule type" value="Genomic_DNA"/>
</dbReference>
<gene>
    <name evidence="1" type="ORF">RM705_11845</name>
</gene>
<dbReference type="RefSeq" id="WP_311643606.1">
    <property type="nucleotide sequence ID" value="NZ_JAVRFA010000010.1"/>
</dbReference>
<dbReference type="Proteomes" id="UP001183881">
    <property type="component" value="Unassembled WGS sequence"/>
</dbReference>
<evidence type="ECO:0000313" key="1">
    <source>
        <dbReference type="EMBL" id="MDT0395391.1"/>
    </source>
</evidence>
<comment type="caution">
    <text evidence="1">The sequence shown here is derived from an EMBL/GenBank/DDBJ whole genome shotgun (WGS) entry which is preliminary data.</text>
</comment>
<organism evidence="1 2">
    <name type="scientific">Streptomyces edwardsiae</name>
    <dbReference type="NCBI Taxonomy" id="3075527"/>
    <lineage>
        <taxon>Bacteria</taxon>
        <taxon>Bacillati</taxon>
        <taxon>Actinomycetota</taxon>
        <taxon>Actinomycetes</taxon>
        <taxon>Kitasatosporales</taxon>
        <taxon>Streptomycetaceae</taxon>
        <taxon>Streptomyces</taxon>
    </lineage>
</organism>
<keyword evidence="2" id="KW-1185">Reference proteome</keyword>
<proteinExistence type="predicted"/>
<protein>
    <submittedName>
        <fullName evidence="1">Uncharacterized protein</fullName>
    </submittedName>
</protein>
<reference evidence="2" key="1">
    <citation type="submission" date="2023-07" db="EMBL/GenBank/DDBJ databases">
        <title>30 novel species of actinomycetes from the DSMZ collection.</title>
        <authorList>
            <person name="Nouioui I."/>
        </authorList>
    </citation>
    <scope>NUCLEOTIDE SEQUENCE [LARGE SCALE GENOMIC DNA]</scope>
    <source>
        <strain evidence="2">DSM 41636</strain>
    </source>
</reference>